<feature type="coiled-coil region" evidence="1">
    <location>
        <begin position="613"/>
        <end position="640"/>
    </location>
</feature>
<proteinExistence type="predicted"/>
<feature type="region of interest" description="Disordered" evidence="2">
    <location>
        <begin position="60"/>
        <end position="83"/>
    </location>
</feature>
<evidence type="ECO:0000256" key="2">
    <source>
        <dbReference type="SAM" id="MobiDB-lite"/>
    </source>
</evidence>
<reference evidence="3 4" key="1">
    <citation type="submission" date="2019-04" db="EMBL/GenBank/DDBJ databases">
        <title>Comparative genomics and transcriptomics to analyze fruiting body development in filamentous ascomycetes.</title>
        <authorList>
            <consortium name="DOE Joint Genome Institute"/>
            <person name="Lutkenhaus R."/>
            <person name="Traeger S."/>
            <person name="Breuer J."/>
            <person name="Kuo A."/>
            <person name="Lipzen A."/>
            <person name="Pangilinan J."/>
            <person name="Dilworth D."/>
            <person name="Sandor L."/>
            <person name="Poggeler S."/>
            <person name="Barry K."/>
            <person name="Grigoriev I.V."/>
            <person name="Nowrousian M."/>
        </authorList>
    </citation>
    <scope>NUCLEOTIDE SEQUENCE [LARGE SCALE GENOMIC DNA]</scope>
    <source>
        <strain evidence="3 4">CBS 389.68</strain>
    </source>
</reference>
<dbReference type="InParanoid" id="A0A4S2MX70"/>
<feature type="compositionally biased region" description="Polar residues" evidence="2">
    <location>
        <begin position="74"/>
        <end position="83"/>
    </location>
</feature>
<keyword evidence="1" id="KW-0175">Coiled coil</keyword>
<feature type="compositionally biased region" description="Basic and acidic residues" evidence="2">
    <location>
        <begin position="60"/>
        <end position="70"/>
    </location>
</feature>
<organism evidence="3 4">
    <name type="scientific">Ascodesmis nigricans</name>
    <dbReference type="NCBI Taxonomy" id="341454"/>
    <lineage>
        <taxon>Eukaryota</taxon>
        <taxon>Fungi</taxon>
        <taxon>Dikarya</taxon>
        <taxon>Ascomycota</taxon>
        <taxon>Pezizomycotina</taxon>
        <taxon>Pezizomycetes</taxon>
        <taxon>Pezizales</taxon>
        <taxon>Ascodesmidaceae</taxon>
        <taxon>Ascodesmis</taxon>
    </lineage>
</organism>
<keyword evidence="4" id="KW-1185">Reference proteome</keyword>
<evidence type="ECO:0000313" key="4">
    <source>
        <dbReference type="Proteomes" id="UP000298138"/>
    </source>
</evidence>
<feature type="compositionally biased region" description="Basic and acidic residues" evidence="2">
    <location>
        <begin position="651"/>
        <end position="664"/>
    </location>
</feature>
<dbReference type="AlphaFoldDB" id="A0A4S2MX70"/>
<dbReference type="EMBL" id="ML220120">
    <property type="protein sequence ID" value="TGZ81166.1"/>
    <property type="molecule type" value="Genomic_DNA"/>
</dbReference>
<evidence type="ECO:0000313" key="3">
    <source>
        <dbReference type="EMBL" id="TGZ81166.1"/>
    </source>
</evidence>
<name>A0A4S2MX70_9PEZI</name>
<dbReference type="OrthoDB" id="5390513at2759"/>
<gene>
    <name evidence="3" type="ORF">EX30DRAFT_363891</name>
</gene>
<feature type="region of interest" description="Disordered" evidence="2">
    <location>
        <begin position="515"/>
        <end position="545"/>
    </location>
</feature>
<accession>A0A4S2MX70</accession>
<evidence type="ECO:0000256" key="1">
    <source>
        <dbReference type="SAM" id="Coils"/>
    </source>
</evidence>
<protein>
    <submittedName>
        <fullName evidence="3">Uncharacterized protein</fullName>
    </submittedName>
</protein>
<sequence length="684" mass="77753">MWPPGAEPSFTTLQTSAKFSAALQAEPSEFLAGLDHATSLSPLYPVSETWQRCGETSTIERDHVSLRDPPRTPSPFQYQRSNSSNDSFRFQYAQYSPFRPATSASHRAQREFTRAILSSLSLCDDDPHDHTKHGVRRMSWNLWGIWSAMGLDDEDFDQMKRYNETFKYLARLYQNSINQSQPRRTEQIVRRGKEILAAMRLLAGQEPQSSSGASGIDPRCPSRVSRRSWAPARETALAEMVSERRKLRALEASLLAKESKQQPRLDLDTKIPELETHSTSTPILPTDIPLPITWAERELEKSIRRRARSVQRVFESLQHPIKTTVTRPKSVDLKDKAPVGKEVQMKPFADLKNSILEPHEDSKLFNDKINWRYPEYNNILGNSRNRSDSEIEGHQFNAAAFSHSPHLLQAFGIRSTNPGETARLASHFTASYGISPKTSLGPLVVPKNELTDDKVLIAPVYTSLPPFINTSNRDQLDASPIYHRHLTASIRSRFRRFKTEVKKVSSPVLRGFRELRSSSSSSQPSENVSATTTEATMTPPPSRSRTYARMASAMKRSRIMQRHPIANVPPMSPQMATHQVALMDNRVTFSEILVPDTPTTLNTTWSMAGDEKFTRTEKEYQDLLRTLHQLKRELRFEKALNRKDSRFKISRGRKLERGSEERRASTGGVTNRETVETWLGQTPL</sequence>
<feature type="region of interest" description="Disordered" evidence="2">
    <location>
        <begin position="204"/>
        <end position="227"/>
    </location>
</feature>
<feature type="region of interest" description="Disordered" evidence="2">
    <location>
        <begin position="651"/>
        <end position="673"/>
    </location>
</feature>
<dbReference type="Proteomes" id="UP000298138">
    <property type="component" value="Unassembled WGS sequence"/>
</dbReference>